<organism evidence="2 3">
    <name type="scientific">Cardiobacterium hominis</name>
    <dbReference type="NCBI Taxonomy" id="2718"/>
    <lineage>
        <taxon>Bacteria</taxon>
        <taxon>Pseudomonadati</taxon>
        <taxon>Pseudomonadota</taxon>
        <taxon>Gammaproteobacteria</taxon>
        <taxon>Cardiobacteriales</taxon>
        <taxon>Cardiobacteriaceae</taxon>
        <taxon>Cardiobacterium</taxon>
    </lineage>
</organism>
<dbReference type="Proteomes" id="UP000190837">
    <property type="component" value="Unassembled WGS sequence"/>
</dbReference>
<proteinExistence type="predicted"/>
<protein>
    <submittedName>
        <fullName evidence="2">CRISPR repeat RNA endoribonuclease Cas6</fullName>
    </submittedName>
</protein>
<dbReference type="RefSeq" id="WP_079541451.1">
    <property type="nucleotide sequence ID" value="NZ_CP171111.1"/>
</dbReference>
<feature type="domain" description="CRISPR-associated protein Cas6 C-terminal" evidence="1">
    <location>
        <begin position="183"/>
        <end position="305"/>
    </location>
</feature>
<evidence type="ECO:0000313" key="3">
    <source>
        <dbReference type="Proteomes" id="UP000190837"/>
    </source>
</evidence>
<evidence type="ECO:0000313" key="2">
    <source>
        <dbReference type="EMBL" id="SAM68014.1"/>
    </source>
</evidence>
<reference evidence="3" key="1">
    <citation type="submission" date="2016-04" db="EMBL/GenBank/DDBJ databases">
        <authorList>
            <person name="Tagini F."/>
        </authorList>
    </citation>
    <scope>NUCLEOTIDE SEQUENCE [LARGE SCALE GENOMIC DNA]</scope>
    <source>
        <strain evidence="3">CHUV0807</strain>
    </source>
</reference>
<dbReference type="Gene3D" id="3.30.70.1900">
    <property type="match status" value="1"/>
</dbReference>
<accession>A0A1C3H5P8</accession>
<evidence type="ECO:0000259" key="1">
    <source>
        <dbReference type="Pfam" id="PF10040"/>
    </source>
</evidence>
<name>A0A1C3H5P8_9GAMM</name>
<sequence>MLLNLPATLPVARYRYTFTITRTLQSPAYIGSALRGAFGHALRRASVPRGHRPEPELLKNTPYAHIFEPAPRPDIGIANPATIPPPYIIEPAHLDDRRDYPPGSQYHFSLVLIGRARHYLPLISYAWQQAFKTADGVARGQAELTAIAIEHKDHWEEIYDGTRIAEHDNHITLPDSVPDRVTLHISTPLRLQHNGVALGVERLDAQTLLTQLQRRLSLTAQIHLGITPEADYSALKTQAAQVESHKNLRWYDWQRYSNRQQQHMHLGGVIGDWELVGLAPEHARALQIGQWLHLGKNTTFGLGRYTLTEHP</sequence>
<gene>
    <name evidence="2" type="ORF">CHUV0807_1871</name>
</gene>
<dbReference type="Pfam" id="PF10040">
    <property type="entry name" value="CRISPR_Cas6"/>
    <property type="match status" value="1"/>
</dbReference>
<dbReference type="AlphaFoldDB" id="A0A1C3H5P8"/>
<dbReference type="InterPro" id="IPR019267">
    <property type="entry name" value="CRISPR-assoc_Cas6_C"/>
</dbReference>
<dbReference type="EMBL" id="FKLO01000064">
    <property type="protein sequence ID" value="SAM68014.1"/>
    <property type="molecule type" value="Genomic_DNA"/>
</dbReference>